<dbReference type="SUPFAM" id="SSF53756">
    <property type="entry name" value="UDP-Glycosyltransferase/glycogen phosphorylase"/>
    <property type="match status" value="1"/>
</dbReference>
<dbReference type="GO" id="GO:0009245">
    <property type="term" value="P:lipid A biosynthetic process"/>
    <property type="evidence" value="ECO:0007669"/>
    <property type="project" value="UniProtKB-UniRule"/>
</dbReference>
<evidence type="ECO:0000256" key="4">
    <source>
        <dbReference type="ARBA" id="ARBA00022516"/>
    </source>
</evidence>
<dbReference type="InterPro" id="IPR003835">
    <property type="entry name" value="Glyco_trans_19"/>
</dbReference>
<protein>
    <recommendedName>
        <fullName evidence="3 10">Lipid-A-disaccharide synthase</fullName>
        <ecNumber evidence="2 10">2.4.1.182</ecNumber>
    </recommendedName>
</protein>
<dbReference type="AlphaFoldDB" id="A0A161LCR4"/>
<reference evidence="12" key="2">
    <citation type="journal article" date="2017" name="Genome Announc.">
        <title>Draft genome sequence of Paludibacter jiangxiensis NM7(T), a propionate-producing fermentative bacterium.</title>
        <authorList>
            <person name="Qiu Y.-L."/>
            <person name="Tourlousse D.M."/>
            <person name="Matsuura N."/>
            <person name="Ohashi A."/>
            <person name="Sekiguchi Y."/>
        </authorList>
    </citation>
    <scope>NUCLEOTIDE SEQUENCE [LARGE SCALE GENOMIC DNA]</scope>
    <source>
        <strain evidence="12">NM7</strain>
    </source>
</reference>
<evidence type="ECO:0000256" key="6">
    <source>
        <dbReference type="ARBA" id="ARBA00022676"/>
    </source>
</evidence>
<comment type="catalytic activity">
    <reaction evidence="9">
        <text>a lipid X + a UDP-2-N,3-O-bis[(3R)-3-hydroxyacyl]-alpha-D-glucosamine = a lipid A disaccharide + UDP + H(+)</text>
        <dbReference type="Rhea" id="RHEA:67828"/>
        <dbReference type="ChEBI" id="CHEBI:15378"/>
        <dbReference type="ChEBI" id="CHEBI:58223"/>
        <dbReference type="ChEBI" id="CHEBI:137748"/>
        <dbReference type="ChEBI" id="CHEBI:176338"/>
        <dbReference type="ChEBI" id="CHEBI:176343"/>
        <dbReference type="EC" id="2.4.1.182"/>
    </reaction>
</comment>
<evidence type="ECO:0000313" key="11">
    <source>
        <dbReference type="EMBL" id="GAT61695.1"/>
    </source>
</evidence>
<proteinExistence type="predicted"/>
<evidence type="ECO:0000256" key="2">
    <source>
        <dbReference type="ARBA" id="ARBA00012687"/>
    </source>
</evidence>
<comment type="function">
    <text evidence="1">Condensation of UDP-2,3-diacylglucosamine and 2,3-diacylglucosamine-1-phosphate to form lipid A disaccharide, a precursor of lipid A, a phosphorylated glycolipid that anchors the lipopolysaccharide to the outer membrane of the cell.</text>
</comment>
<accession>A0A161LCR4</accession>
<keyword evidence="4" id="KW-0444">Lipid biosynthesis</keyword>
<dbReference type="GO" id="GO:0008915">
    <property type="term" value="F:lipid-A-disaccharide synthase activity"/>
    <property type="evidence" value="ECO:0007669"/>
    <property type="project" value="UniProtKB-UniRule"/>
</dbReference>
<gene>
    <name evidence="11" type="ORF">PJIAN_1278</name>
</gene>
<dbReference type="PANTHER" id="PTHR30372:SF4">
    <property type="entry name" value="LIPID-A-DISACCHARIDE SYNTHASE, MITOCHONDRIAL-RELATED"/>
    <property type="match status" value="1"/>
</dbReference>
<organism evidence="11 12">
    <name type="scientific">Paludibacter jiangxiensis</name>
    <dbReference type="NCBI Taxonomy" id="681398"/>
    <lineage>
        <taxon>Bacteria</taxon>
        <taxon>Pseudomonadati</taxon>
        <taxon>Bacteroidota</taxon>
        <taxon>Bacteroidia</taxon>
        <taxon>Bacteroidales</taxon>
        <taxon>Paludibacteraceae</taxon>
        <taxon>Paludibacter</taxon>
    </lineage>
</organism>
<evidence type="ECO:0000256" key="10">
    <source>
        <dbReference type="NCBIfam" id="TIGR00215"/>
    </source>
</evidence>
<evidence type="ECO:0000256" key="3">
    <source>
        <dbReference type="ARBA" id="ARBA00020902"/>
    </source>
</evidence>
<keyword evidence="6" id="KW-0328">Glycosyltransferase</keyword>
<dbReference type="Pfam" id="PF02684">
    <property type="entry name" value="LpxB"/>
    <property type="match status" value="1"/>
</dbReference>
<evidence type="ECO:0000256" key="1">
    <source>
        <dbReference type="ARBA" id="ARBA00002056"/>
    </source>
</evidence>
<dbReference type="GO" id="GO:0005543">
    <property type="term" value="F:phospholipid binding"/>
    <property type="evidence" value="ECO:0007669"/>
    <property type="project" value="TreeGrafter"/>
</dbReference>
<dbReference type="EMBL" id="BDCR01000001">
    <property type="protein sequence ID" value="GAT61695.1"/>
    <property type="molecule type" value="Genomic_DNA"/>
</dbReference>
<evidence type="ECO:0000256" key="5">
    <source>
        <dbReference type="ARBA" id="ARBA00022556"/>
    </source>
</evidence>
<dbReference type="RefSeq" id="WP_068701295.1">
    <property type="nucleotide sequence ID" value="NZ_BDCR01000001.1"/>
</dbReference>
<comment type="caution">
    <text evidence="11">The sequence shown here is derived from an EMBL/GenBank/DDBJ whole genome shotgun (WGS) entry which is preliminary data.</text>
</comment>
<evidence type="ECO:0000256" key="9">
    <source>
        <dbReference type="ARBA" id="ARBA00048975"/>
    </source>
</evidence>
<dbReference type="STRING" id="681398.PJIAN_1278"/>
<evidence type="ECO:0000313" key="12">
    <source>
        <dbReference type="Proteomes" id="UP000076586"/>
    </source>
</evidence>
<keyword evidence="5" id="KW-0441">Lipid A biosynthesis</keyword>
<dbReference type="EC" id="2.4.1.182" evidence="2 10"/>
<keyword evidence="12" id="KW-1185">Reference proteome</keyword>
<reference evidence="12" key="1">
    <citation type="submission" date="2016-04" db="EMBL/GenBank/DDBJ databases">
        <title>Draft genome sequence of Paludibacter jiangxiensis strain NM7.</title>
        <authorList>
            <person name="Qiu Y."/>
            <person name="Matsuura N."/>
            <person name="Ohashi A."/>
            <person name="Tourlousse M.D."/>
            <person name="Sekiguchi Y."/>
        </authorList>
    </citation>
    <scope>NUCLEOTIDE SEQUENCE [LARGE SCALE GENOMIC DNA]</scope>
    <source>
        <strain evidence="12">NM7</strain>
    </source>
</reference>
<sequence>MRYFIIAGEASGDLHGSNLMREIKNTDREAEFCFLGGDMMSVVGGKPLIHYRQMAFMGVVSVILHLRTVLRNLYVCKKTLRTFSPDVLILIDYPSFNLRIAKYAKQKLGVKIFYYISPKLWAWKEYRIKHIKALVDNMFCIFPFEIDFYKKHDYTKTLYVGNPLMDAIDTRPEKGEPFSAFVRRNKLEQKPIVALLAGSRKKEIADNLPMMASIMNEFPECQFVVAGAPGIVTSYYTQFIAGHNVKIVFGQTYALLQQASAALVTSGTATLETALLNIPQVVTYNVKFGRIILFLYKILIHTPYFSLVNIITGKPVVKELLGSQVTQQALKDELKSLLYNISYRKQMLHEYQLLHKQLGSAGASKTAAEAMVQLLTSKVD</sequence>
<evidence type="ECO:0000256" key="8">
    <source>
        <dbReference type="ARBA" id="ARBA00023098"/>
    </source>
</evidence>
<name>A0A161LCR4_9BACT</name>
<dbReference type="NCBIfam" id="TIGR00215">
    <property type="entry name" value="lpxB"/>
    <property type="match status" value="1"/>
</dbReference>
<keyword evidence="8" id="KW-0443">Lipid metabolism</keyword>
<dbReference type="Proteomes" id="UP000076586">
    <property type="component" value="Unassembled WGS sequence"/>
</dbReference>
<keyword evidence="7" id="KW-0808">Transferase</keyword>
<dbReference type="OrthoDB" id="9801642at2"/>
<dbReference type="GO" id="GO:0016020">
    <property type="term" value="C:membrane"/>
    <property type="evidence" value="ECO:0007669"/>
    <property type="project" value="GOC"/>
</dbReference>
<evidence type="ECO:0000256" key="7">
    <source>
        <dbReference type="ARBA" id="ARBA00022679"/>
    </source>
</evidence>
<dbReference type="PANTHER" id="PTHR30372">
    <property type="entry name" value="LIPID-A-DISACCHARIDE SYNTHASE"/>
    <property type="match status" value="1"/>
</dbReference>